<name>W4UN46_9BACE</name>
<dbReference type="AlphaFoldDB" id="W4UN46"/>
<evidence type="ECO:0000313" key="1">
    <source>
        <dbReference type="EMBL" id="GAE82580.1"/>
    </source>
</evidence>
<gene>
    <name evidence="1" type="ORF">JCM10512_799</name>
</gene>
<comment type="caution">
    <text evidence="1">The sequence shown here is derived from an EMBL/GenBank/DDBJ whole genome shotgun (WGS) entry which is preliminary data.</text>
</comment>
<dbReference type="EMBL" id="BAIV01000004">
    <property type="protein sequence ID" value="GAE82580.1"/>
    <property type="molecule type" value="Genomic_DNA"/>
</dbReference>
<proteinExistence type="predicted"/>
<accession>W4UN46</accession>
<organism evidence="1 2">
    <name type="scientific">Bacteroides reticulotermitis JCM 10512</name>
    <dbReference type="NCBI Taxonomy" id="1445607"/>
    <lineage>
        <taxon>Bacteria</taxon>
        <taxon>Pseudomonadati</taxon>
        <taxon>Bacteroidota</taxon>
        <taxon>Bacteroidia</taxon>
        <taxon>Bacteroidales</taxon>
        <taxon>Bacteroidaceae</taxon>
        <taxon>Bacteroides</taxon>
    </lineage>
</organism>
<evidence type="ECO:0000313" key="2">
    <source>
        <dbReference type="Proteomes" id="UP000019131"/>
    </source>
</evidence>
<keyword evidence="2" id="KW-1185">Reference proteome</keyword>
<dbReference type="STRING" id="1445607.JCM10512_799"/>
<sequence length="63" mass="7223">MFSDTNIVKNSEENSAIPLLFILFPYLCSKIRNMQSTLPIHFAPLQDIQKHSTEMRTLLTSVV</sequence>
<protein>
    <submittedName>
        <fullName evidence="1">Uncharacterized protein</fullName>
    </submittedName>
</protein>
<reference evidence="1 2" key="1">
    <citation type="journal article" date="2014" name="Genome Announc.">
        <title>Draft Genome Sequence of Bacteroides reticulotermitis Strain JCM 10512T, Isolated from the Gut of a Termite.</title>
        <authorList>
            <person name="Yuki M."/>
            <person name="Oshima K."/>
            <person name="Suda W."/>
            <person name="Sakamoto M."/>
            <person name="Iida T."/>
            <person name="Hattori M."/>
            <person name="Ohkuma M."/>
        </authorList>
    </citation>
    <scope>NUCLEOTIDE SEQUENCE [LARGE SCALE GENOMIC DNA]</scope>
    <source>
        <strain evidence="1 2">JCM 10512</strain>
    </source>
</reference>
<dbReference type="Proteomes" id="UP000019131">
    <property type="component" value="Unassembled WGS sequence"/>
</dbReference>